<dbReference type="InterPro" id="IPR006201">
    <property type="entry name" value="Neur_channel"/>
</dbReference>
<feature type="chain" id="PRO_5036507435" evidence="11">
    <location>
        <begin position="18"/>
        <end position="360"/>
    </location>
</feature>
<dbReference type="GO" id="GO:0005230">
    <property type="term" value="F:extracellular ligand-gated monoatomic ion channel activity"/>
    <property type="evidence" value="ECO:0007669"/>
    <property type="project" value="InterPro"/>
</dbReference>
<dbReference type="InterPro" id="IPR006202">
    <property type="entry name" value="Neur_chan_lig-bd"/>
</dbReference>
<evidence type="ECO:0000313" key="16">
    <source>
        <dbReference type="EMBL" id="RWS10062.1"/>
    </source>
</evidence>
<evidence type="ECO:0000256" key="1">
    <source>
        <dbReference type="ARBA" id="ARBA00004141"/>
    </source>
</evidence>
<dbReference type="AlphaFoldDB" id="A0A3S3NVP5"/>
<reference evidence="16" key="2">
    <citation type="submission" date="2018-11" db="EMBL/GenBank/DDBJ databases">
        <title>Trombidioid mite genomics.</title>
        <authorList>
            <person name="Dong X."/>
        </authorList>
    </citation>
    <scope>NUCLEOTIDE SEQUENCE</scope>
    <source>
        <strain evidence="16">UoL-WK</strain>
    </source>
</reference>
<comment type="caution">
    <text evidence="16">The sequence shown here is derived from an EMBL/GenBank/DDBJ whole genome shotgun (WGS) entry which is preliminary data.</text>
</comment>
<keyword evidence="8 11" id="KW-0406">Ion transport</keyword>
<dbReference type="PRINTS" id="PR00252">
    <property type="entry name" value="NRIONCHANNEL"/>
</dbReference>
<dbReference type="PROSITE" id="PS00236">
    <property type="entry name" value="NEUROTR_ION_CHANNEL"/>
    <property type="match status" value="1"/>
</dbReference>
<feature type="transmembrane region" description="Helical" evidence="11">
    <location>
        <begin position="227"/>
        <end position="251"/>
    </location>
</feature>
<dbReference type="InterPro" id="IPR036734">
    <property type="entry name" value="Neur_chan_lig-bd_sf"/>
</dbReference>
<dbReference type="STRING" id="1965070.A0A3S3NVP5"/>
<dbReference type="GO" id="GO:0004888">
    <property type="term" value="F:transmembrane signaling receptor activity"/>
    <property type="evidence" value="ECO:0007669"/>
    <property type="project" value="InterPro"/>
</dbReference>
<comment type="subcellular location">
    <subcellularLocation>
        <location evidence="2">Cell membrane</location>
    </subcellularLocation>
    <subcellularLocation>
        <location evidence="1">Membrane</location>
        <topology evidence="1">Multi-pass membrane protein</topology>
    </subcellularLocation>
</comment>
<evidence type="ECO:0000313" key="15">
    <source>
        <dbReference type="EMBL" id="RWS09878.1"/>
    </source>
</evidence>
<evidence type="ECO:0000259" key="13">
    <source>
        <dbReference type="Pfam" id="PF02932"/>
    </source>
</evidence>
<dbReference type="Pfam" id="PF02932">
    <property type="entry name" value="Neur_chan_memb"/>
    <property type="match status" value="1"/>
</dbReference>
<keyword evidence="17" id="KW-1185">Reference proteome</keyword>
<proteinExistence type="inferred from homology"/>
<feature type="transmembrane region" description="Helical" evidence="11">
    <location>
        <begin position="291"/>
        <end position="314"/>
    </location>
</feature>
<dbReference type="CDD" id="cd19049">
    <property type="entry name" value="LGIC_TM_anion"/>
    <property type="match status" value="1"/>
</dbReference>
<dbReference type="SUPFAM" id="SSF63712">
    <property type="entry name" value="Nicotinic receptor ligand binding domain-like"/>
    <property type="match status" value="1"/>
</dbReference>
<sequence length="360" mass="41969">MIPFLLKLCIVFLKVNSYFSQKETDGWSPDKLVPNGYKPSKPPSTPVNVEVSVVVHQVLGVNEFEQSFTIEATIEQIWFDPRLQLPDYKSDENLVTLPDTFKSKLWTPDHFFMNTMQGVNKEVQTVPLHFDLLKTSEILMSTRVILKLSCVMDLFDFPQDSQECYIDITSAFNNQKRVNFTWRQFEVLNEKEFSKFEFPSYSSGRCLSIRGPDFSCLRGRIQFFRRLSYYVIRIYAPSFLLVITAFCGFWVPVLGYPARIALIVTPLLTLVTQQTQINNEINVHYVVALHIWMMFCTFFVFMCLIEYALAIVYCHHIEEKKEVTSDHIEERIEQTPTHHQTNSFENLWISRLVESSVGSK</sequence>
<dbReference type="PANTHER" id="PTHR18945">
    <property type="entry name" value="NEUROTRANSMITTER GATED ION CHANNEL"/>
    <property type="match status" value="1"/>
</dbReference>
<name>A0A3S3NVP5_9ACAR</name>
<comment type="similarity">
    <text evidence="11">Belongs to the ligand-gated ion channel (TC 1.A.9) family.</text>
</comment>
<dbReference type="EMBL" id="NCKU01002241">
    <property type="protein sequence ID" value="RWS10062.1"/>
    <property type="molecule type" value="Genomic_DNA"/>
</dbReference>
<dbReference type="InterPro" id="IPR018000">
    <property type="entry name" value="Neurotransmitter_ion_chnl_CS"/>
</dbReference>
<gene>
    <name evidence="14" type="ORF">B4U79_01528</name>
    <name evidence="15" type="ORF">B4U79_10424</name>
    <name evidence="16" type="ORF">B4U79_14552</name>
</gene>
<evidence type="ECO:0000313" key="17">
    <source>
        <dbReference type="Proteomes" id="UP000285301"/>
    </source>
</evidence>
<dbReference type="Gene3D" id="1.20.58.390">
    <property type="entry name" value="Neurotransmitter-gated ion-channel transmembrane domain"/>
    <property type="match status" value="1"/>
</dbReference>
<evidence type="ECO:0000256" key="8">
    <source>
        <dbReference type="ARBA" id="ARBA00023065"/>
    </source>
</evidence>
<reference evidence="16 17" key="1">
    <citation type="journal article" date="2018" name="Gigascience">
        <title>Genomes of trombidid mites reveal novel predicted allergens and laterally-transferred genes associated with secondary metabolism.</title>
        <authorList>
            <person name="Dong X."/>
            <person name="Chaisiri K."/>
            <person name="Xia D."/>
            <person name="Armstrong S.D."/>
            <person name="Fang Y."/>
            <person name="Donnelly M.J."/>
            <person name="Kadowaki T."/>
            <person name="McGarry J.W."/>
            <person name="Darby A.C."/>
            <person name="Makepeace B.L."/>
        </authorList>
    </citation>
    <scope>NUCLEOTIDE SEQUENCE [LARGE SCALE GENOMIC DNA]</scope>
    <source>
        <strain evidence="16">UoL-WK</strain>
    </source>
</reference>
<dbReference type="GO" id="GO:0005886">
    <property type="term" value="C:plasma membrane"/>
    <property type="evidence" value="ECO:0007669"/>
    <property type="project" value="UniProtKB-SubCell"/>
</dbReference>
<dbReference type="Gene3D" id="2.70.170.10">
    <property type="entry name" value="Neurotransmitter-gated ion-channel ligand-binding domain"/>
    <property type="match status" value="1"/>
</dbReference>
<dbReference type="EMBL" id="NCKU01002363">
    <property type="protein sequence ID" value="RWS09755.1"/>
    <property type="molecule type" value="Genomic_DNA"/>
</dbReference>
<evidence type="ECO:0000256" key="2">
    <source>
        <dbReference type="ARBA" id="ARBA00004236"/>
    </source>
</evidence>
<feature type="signal peptide" evidence="11">
    <location>
        <begin position="1"/>
        <end position="17"/>
    </location>
</feature>
<dbReference type="EMBL" id="NCKU01002307">
    <property type="protein sequence ID" value="RWS09878.1"/>
    <property type="molecule type" value="Genomic_DNA"/>
</dbReference>
<dbReference type="InterPro" id="IPR006029">
    <property type="entry name" value="Neurotrans-gated_channel_TM"/>
</dbReference>
<dbReference type="Pfam" id="PF02931">
    <property type="entry name" value="Neur_chan_LBD"/>
    <property type="match status" value="1"/>
</dbReference>
<dbReference type="OrthoDB" id="6490394at2759"/>
<keyword evidence="10 11" id="KW-0407">Ion channel</keyword>
<keyword evidence="5 11" id="KW-0812">Transmembrane</keyword>
<dbReference type="GO" id="GO:0005254">
    <property type="term" value="F:chloride channel activity"/>
    <property type="evidence" value="ECO:0007669"/>
    <property type="project" value="UniProtKB-ARBA"/>
</dbReference>
<comment type="caution">
    <text evidence="11">Lacks conserved residue(s) required for the propagation of feature annotation.</text>
</comment>
<evidence type="ECO:0000256" key="9">
    <source>
        <dbReference type="ARBA" id="ARBA00023136"/>
    </source>
</evidence>
<feature type="domain" description="Neurotransmitter-gated ion-channel ligand-binding" evidence="12">
    <location>
        <begin position="37"/>
        <end position="198"/>
    </location>
</feature>
<evidence type="ECO:0000256" key="4">
    <source>
        <dbReference type="ARBA" id="ARBA00022475"/>
    </source>
</evidence>
<dbReference type="GO" id="GO:0099095">
    <property type="term" value="F:ligand-gated monoatomic anion channel activity"/>
    <property type="evidence" value="ECO:0007669"/>
    <property type="project" value="UniProtKB-ARBA"/>
</dbReference>
<evidence type="ECO:0000256" key="7">
    <source>
        <dbReference type="ARBA" id="ARBA00022989"/>
    </source>
</evidence>
<evidence type="ECO:0000256" key="11">
    <source>
        <dbReference type="RuleBase" id="RU000687"/>
    </source>
</evidence>
<keyword evidence="9 11" id="KW-0472">Membrane</keyword>
<keyword evidence="3 11" id="KW-0813">Transport</keyword>
<keyword evidence="4" id="KW-1003">Cell membrane</keyword>
<keyword evidence="7 11" id="KW-1133">Transmembrane helix</keyword>
<evidence type="ECO:0000259" key="12">
    <source>
        <dbReference type="Pfam" id="PF02931"/>
    </source>
</evidence>
<accession>A0A3S3NVP5</accession>
<dbReference type="InterPro" id="IPR036719">
    <property type="entry name" value="Neuro-gated_channel_TM_sf"/>
</dbReference>
<feature type="domain" description="Neurotransmitter-gated ion-channel transmembrane" evidence="13">
    <location>
        <begin position="234"/>
        <end position="334"/>
    </location>
</feature>
<evidence type="ECO:0000256" key="6">
    <source>
        <dbReference type="ARBA" id="ARBA00022729"/>
    </source>
</evidence>
<protein>
    <submittedName>
        <fullName evidence="16">Glycine receptor subunit alphaZ1-like protein</fullName>
    </submittedName>
</protein>
<dbReference type="Proteomes" id="UP000285301">
    <property type="component" value="Unassembled WGS sequence"/>
</dbReference>
<evidence type="ECO:0000256" key="10">
    <source>
        <dbReference type="ARBA" id="ARBA00023303"/>
    </source>
</evidence>
<keyword evidence="16" id="KW-0675">Receptor</keyword>
<keyword evidence="6 11" id="KW-0732">Signal</keyword>
<evidence type="ECO:0000313" key="14">
    <source>
        <dbReference type="EMBL" id="RWS09755.1"/>
    </source>
</evidence>
<dbReference type="InterPro" id="IPR038050">
    <property type="entry name" value="Neuro_actylchol_rec"/>
</dbReference>
<organism evidence="16 17">
    <name type="scientific">Dinothrombium tinctorium</name>
    <dbReference type="NCBI Taxonomy" id="1965070"/>
    <lineage>
        <taxon>Eukaryota</taxon>
        <taxon>Metazoa</taxon>
        <taxon>Ecdysozoa</taxon>
        <taxon>Arthropoda</taxon>
        <taxon>Chelicerata</taxon>
        <taxon>Arachnida</taxon>
        <taxon>Acari</taxon>
        <taxon>Acariformes</taxon>
        <taxon>Trombidiformes</taxon>
        <taxon>Prostigmata</taxon>
        <taxon>Anystina</taxon>
        <taxon>Parasitengona</taxon>
        <taxon>Trombidioidea</taxon>
        <taxon>Trombidiidae</taxon>
        <taxon>Dinothrombium</taxon>
    </lineage>
</organism>
<dbReference type="InterPro" id="IPR006028">
    <property type="entry name" value="GABAA/Glycine_rcpt"/>
</dbReference>
<evidence type="ECO:0000256" key="5">
    <source>
        <dbReference type="ARBA" id="ARBA00022692"/>
    </source>
</evidence>
<dbReference type="SUPFAM" id="SSF90112">
    <property type="entry name" value="Neurotransmitter-gated ion-channel transmembrane pore"/>
    <property type="match status" value="1"/>
</dbReference>
<evidence type="ECO:0000256" key="3">
    <source>
        <dbReference type="ARBA" id="ARBA00022448"/>
    </source>
</evidence>
<dbReference type="PRINTS" id="PR00253">
    <property type="entry name" value="GABAARECEPTR"/>
</dbReference>